<dbReference type="PRINTS" id="PR00081">
    <property type="entry name" value="GDHRDH"/>
</dbReference>
<organism evidence="3 4">
    <name type="scientific">Caballeronia novacaledonica</name>
    <dbReference type="NCBI Taxonomy" id="1544861"/>
    <lineage>
        <taxon>Bacteria</taxon>
        <taxon>Pseudomonadati</taxon>
        <taxon>Pseudomonadota</taxon>
        <taxon>Betaproteobacteria</taxon>
        <taxon>Burkholderiales</taxon>
        <taxon>Burkholderiaceae</taxon>
        <taxon>Caballeronia</taxon>
    </lineage>
</organism>
<dbReference type="EMBL" id="BPUS01000022">
    <property type="protein sequence ID" value="GJH29380.1"/>
    <property type="molecule type" value="Genomic_DNA"/>
</dbReference>
<dbReference type="Pfam" id="PF13561">
    <property type="entry name" value="adh_short_C2"/>
    <property type="match status" value="1"/>
</dbReference>
<protein>
    <submittedName>
        <fullName evidence="3">SDR family oxidoreductase</fullName>
    </submittedName>
</protein>
<dbReference type="PANTHER" id="PTHR24321">
    <property type="entry name" value="DEHYDROGENASES, SHORT CHAIN"/>
    <property type="match status" value="1"/>
</dbReference>
<sequence>MRQRVLITAGASGIGRAIAEAFHVKGADVFVCDVDTDGLTALAAKFEGIHTLVCDMSDRAQIEKMVSVAASALGGLDVLVNNAGVSGPTSPVAELRPDDWDYVLKVNLTGTFDVTRLAIPYLVATGGLIINMSSVAGRTGYPNRIGYSTSKWGLIGFTKTLSMELGDAGVRVNAILPGAVDGPRFQNVLASRAERAGQPLSVALEHALEKQSLKRLVNPGHVAELALFLASDAGQSISGAAIPVDCDLQSA</sequence>
<dbReference type="GO" id="GO:0016491">
    <property type="term" value="F:oxidoreductase activity"/>
    <property type="evidence" value="ECO:0007669"/>
    <property type="project" value="UniProtKB-KW"/>
</dbReference>
<dbReference type="PANTHER" id="PTHR24321:SF8">
    <property type="entry name" value="ESTRADIOL 17-BETA-DEHYDROGENASE 8-RELATED"/>
    <property type="match status" value="1"/>
</dbReference>
<dbReference type="InterPro" id="IPR020904">
    <property type="entry name" value="Sc_DH/Rdtase_CS"/>
</dbReference>
<comment type="caution">
    <text evidence="3">The sequence shown here is derived from an EMBL/GenBank/DDBJ whole genome shotgun (WGS) entry which is preliminary data.</text>
</comment>
<dbReference type="Proteomes" id="UP001055111">
    <property type="component" value="Unassembled WGS sequence"/>
</dbReference>
<gene>
    <name evidence="3" type="ORF">CBA19CS42_32710</name>
</gene>
<evidence type="ECO:0000313" key="4">
    <source>
        <dbReference type="Proteomes" id="UP001055111"/>
    </source>
</evidence>
<dbReference type="AlphaFoldDB" id="A0AA37IGK9"/>
<keyword evidence="2" id="KW-0560">Oxidoreductase</keyword>
<dbReference type="PRINTS" id="PR00080">
    <property type="entry name" value="SDRFAMILY"/>
</dbReference>
<dbReference type="Gene3D" id="3.40.50.720">
    <property type="entry name" value="NAD(P)-binding Rossmann-like Domain"/>
    <property type="match status" value="1"/>
</dbReference>
<comment type="similarity">
    <text evidence="1">Belongs to the short-chain dehydrogenases/reductases (SDR) family.</text>
</comment>
<proteinExistence type="inferred from homology"/>
<dbReference type="SUPFAM" id="SSF51735">
    <property type="entry name" value="NAD(P)-binding Rossmann-fold domains"/>
    <property type="match status" value="1"/>
</dbReference>
<dbReference type="InterPro" id="IPR002347">
    <property type="entry name" value="SDR_fam"/>
</dbReference>
<dbReference type="NCBIfam" id="NF009466">
    <property type="entry name" value="PRK12826.1-2"/>
    <property type="match status" value="1"/>
</dbReference>
<dbReference type="CDD" id="cd05233">
    <property type="entry name" value="SDR_c"/>
    <property type="match status" value="1"/>
</dbReference>
<evidence type="ECO:0000313" key="3">
    <source>
        <dbReference type="EMBL" id="GJH29380.1"/>
    </source>
</evidence>
<name>A0AA37IGK9_9BURK</name>
<evidence type="ECO:0000256" key="1">
    <source>
        <dbReference type="ARBA" id="ARBA00006484"/>
    </source>
</evidence>
<dbReference type="RefSeq" id="WP_238216663.1">
    <property type="nucleotide sequence ID" value="NZ_BPUS01000022.1"/>
</dbReference>
<dbReference type="InterPro" id="IPR036291">
    <property type="entry name" value="NAD(P)-bd_dom_sf"/>
</dbReference>
<evidence type="ECO:0000256" key="2">
    <source>
        <dbReference type="ARBA" id="ARBA00023002"/>
    </source>
</evidence>
<dbReference type="PROSITE" id="PS00061">
    <property type="entry name" value="ADH_SHORT"/>
    <property type="match status" value="1"/>
</dbReference>
<reference evidence="3" key="1">
    <citation type="submission" date="2022-09" db="EMBL/GenBank/DDBJ databases">
        <title>Isolation and characterization of 3-chlorobenzoate degrading bacteria from soils in Shizuoka.</title>
        <authorList>
            <person name="Ifat A."/>
            <person name="Ogawa N."/>
            <person name="Kimbara K."/>
            <person name="Moriuchi R."/>
            <person name="Dohra H."/>
            <person name="Shintani M."/>
        </authorList>
    </citation>
    <scope>NUCLEOTIDE SEQUENCE</scope>
    <source>
        <strain evidence="3">19CS4-2</strain>
    </source>
</reference>
<dbReference type="FunFam" id="3.40.50.720:FF:000084">
    <property type="entry name" value="Short-chain dehydrogenase reductase"/>
    <property type="match status" value="1"/>
</dbReference>
<accession>A0AA37IGK9</accession>